<dbReference type="PIRSF" id="PIRSF006769">
    <property type="entry name" value="RibD"/>
    <property type="match status" value="1"/>
</dbReference>
<dbReference type="HOGENOM" id="CLU_036590_1_2_0"/>
<feature type="binding site" evidence="16">
    <location>
        <position position="77"/>
    </location>
    <ligand>
        <name>Zn(2+)</name>
        <dbReference type="ChEBI" id="CHEBI:29105"/>
        <note>catalytic</note>
    </ligand>
</feature>
<feature type="binding site" evidence="15">
    <location>
        <position position="309"/>
    </location>
    <ligand>
        <name>substrate</name>
    </ligand>
</feature>
<evidence type="ECO:0000256" key="4">
    <source>
        <dbReference type="ARBA" id="ARBA00005259"/>
    </source>
</evidence>
<dbReference type="PROSITE" id="PS00903">
    <property type="entry name" value="CYT_DCMP_DEAMINASES_1"/>
    <property type="match status" value="1"/>
</dbReference>
<evidence type="ECO:0000256" key="10">
    <source>
        <dbReference type="ARBA" id="ARBA00022857"/>
    </source>
</evidence>
<comment type="pathway">
    <text evidence="2 13">Cofactor biosynthesis; riboflavin biosynthesis; 5-amino-6-(D-ribitylamino)uracil from GTP: step 2/4.</text>
</comment>
<dbReference type="STRING" id="869210.Marky_1641"/>
<keyword evidence="9 13" id="KW-0862">Zinc</keyword>
<evidence type="ECO:0000256" key="3">
    <source>
        <dbReference type="ARBA" id="ARBA00004910"/>
    </source>
</evidence>
<feature type="binding site" evidence="15">
    <location>
        <position position="171"/>
    </location>
    <ligand>
        <name>NADP(+)</name>
        <dbReference type="ChEBI" id="CHEBI:58349"/>
    </ligand>
</feature>
<feature type="binding site" evidence="16">
    <location>
        <position position="52"/>
    </location>
    <ligand>
        <name>Zn(2+)</name>
        <dbReference type="ChEBI" id="CHEBI:29105"/>
        <note>catalytic</note>
    </ligand>
</feature>
<evidence type="ECO:0000256" key="7">
    <source>
        <dbReference type="ARBA" id="ARBA00022723"/>
    </source>
</evidence>
<keyword evidence="12" id="KW-0511">Multifunctional enzyme</keyword>
<protein>
    <recommendedName>
        <fullName evidence="13">Riboflavin biosynthesis protein RibD</fullName>
    </recommendedName>
    <domain>
        <recommendedName>
            <fullName evidence="13">Diaminohydroxyphosphoribosylaminopyrimidine deaminase</fullName>
            <shortName evidence="13">DRAP deaminase</shortName>
            <ecNumber evidence="13">3.5.4.26</ecNumber>
        </recommendedName>
        <alternativeName>
            <fullName evidence="13">Riboflavin-specific deaminase</fullName>
        </alternativeName>
    </domain>
    <domain>
        <recommendedName>
            <fullName evidence="13">5-amino-6-(5-phosphoribosylamino)uracil reductase</fullName>
            <ecNumber evidence="13">1.1.1.193</ecNumber>
        </recommendedName>
        <alternativeName>
            <fullName evidence="13">HTP reductase</fullName>
        </alternativeName>
    </domain>
</protein>
<feature type="binding site" evidence="15">
    <location>
        <position position="197"/>
    </location>
    <ligand>
        <name>NADP(+)</name>
        <dbReference type="ChEBI" id="CHEBI:58349"/>
    </ligand>
</feature>
<dbReference type="InterPro" id="IPR024072">
    <property type="entry name" value="DHFR-like_dom_sf"/>
</dbReference>
<evidence type="ECO:0000256" key="14">
    <source>
        <dbReference type="PIRSR" id="PIRSR006769-1"/>
    </source>
</evidence>
<feature type="binding site" evidence="15">
    <location>
        <position position="155"/>
    </location>
    <ligand>
        <name>NADP(+)</name>
        <dbReference type="ChEBI" id="CHEBI:58349"/>
    </ligand>
</feature>
<feature type="binding site" evidence="15">
    <location>
        <position position="234"/>
    </location>
    <ligand>
        <name>NADP(+)</name>
        <dbReference type="ChEBI" id="CHEBI:58349"/>
    </ligand>
</feature>
<keyword evidence="8 13" id="KW-0378">Hydrolase</keyword>
<comment type="function">
    <text evidence="1 13">Converts 2,5-diamino-6-(ribosylamino)-4(3h)-pyrimidinone 5'-phosphate into 5-amino-6-(ribosylamino)-2,4(1h,3h)-pyrimidinedione 5'-phosphate.</text>
</comment>
<organism evidence="18 19">
    <name type="scientific">Marinithermus hydrothermalis (strain DSM 14884 / JCM 11576 / T1)</name>
    <dbReference type="NCBI Taxonomy" id="869210"/>
    <lineage>
        <taxon>Bacteria</taxon>
        <taxon>Thermotogati</taxon>
        <taxon>Deinococcota</taxon>
        <taxon>Deinococci</taxon>
        <taxon>Thermales</taxon>
        <taxon>Thermaceae</taxon>
        <taxon>Marinithermus</taxon>
    </lineage>
</organism>
<dbReference type="InterPro" id="IPR004794">
    <property type="entry name" value="Eubact_RibD"/>
</dbReference>
<dbReference type="AlphaFoldDB" id="F2NKC7"/>
<dbReference type="Pfam" id="PF01872">
    <property type="entry name" value="RibD_C"/>
    <property type="match status" value="1"/>
</dbReference>
<dbReference type="KEGG" id="mhd:Marky_1641"/>
<feature type="domain" description="CMP/dCMP-type deaminase" evidence="17">
    <location>
        <begin position="3"/>
        <end position="124"/>
    </location>
</feature>
<dbReference type="Gene3D" id="3.40.140.10">
    <property type="entry name" value="Cytidine Deaminase, domain 2"/>
    <property type="match status" value="1"/>
</dbReference>
<dbReference type="SUPFAM" id="SSF53597">
    <property type="entry name" value="Dihydrofolate reductase-like"/>
    <property type="match status" value="1"/>
</dbReference>
<reference evidence="18 19" key="1">
    <citation type="journal article" date="2012" name="Stand. Genomic Sci.">
        <title>Complete genome sequence of the aerobic, heterotroph Marinithermus hydrothermalis type strain (T1(T)) from a deep-sea hydrothermal vent chimney.</title>
        <authorList>
            <person name="Copeland A."/>
            <person name="Gu W."/>
            <person name="Yasawong M."/>
            <person name="Lapidus A."/>
            <person name="Lucas S."/>
            <person name="Deshpande S."/>
            <person name="Pagani I."/>
            <person name="Tapia R."/>
            <person name="Cheng J.F."/>
            <person name="Goodwin L.A."/>
            <person name="Pitluck S."/>
            <person name="Liolios K."/>
            <person name="Ivanova N."/>
            <person name="Mavromatis K."/>
            <person name="Mikhailova N."/>
            <person name="Pati A."/>
            <person name="Chen A."/>
            <person name="Palaniappan K."/>
            <person name="Land M."/>
            <person name="Pan C."/>
            <person name="Brambilla E.M."/>
            <person name="Rohde M."/>
            <person name="Tindall B.J."/>
            <person name="Sikorski J."/>
            <person name="Goker M."/>
            <person name="Detter J.C."/>
            <person name="Bristow J."/>
            <person name="Eisen J.A."/>
            <person name="Markowitz V."/>
            <person name="Hugenholtz P."/>
            <person name="Kyrpides N.C."/>
            <person name="Klenk H.P."/>
            <person name="Woyke T."/>
        </authorList>
    </citation>
    <scope>NUCLEOTIDE SEQUENCE [LARGE SCALE GENOMIC DNA]</scope>
    <source>
        <strain evidence="19">DSM 14884 / JCM 11576 / T1</strain>
    </source>
</reference>
<dbReference type="Proteomes" id="UP000007030">
    <property type="component" value="Chromosome"/>
</dbReference>
<feature type="binding site" evidence="15">
    <location>
        <position position="205"/>
    </location>
    <ligand>
        <name>substrate</name>
    </ligand>
</feature>
<proteinExistence type="inferred from homology"/>
<evidence type="ECO:0000256" key="6">
    <source>
        <dbReference type="ARBA" id="ARBA00022619"/>
    </source>
</evidence>
<dbReference type="InterPro" id="IPR016192">
    <property type="entry name" value="APOBEC/CMP_deaminase_Zn-bd"/>
</dbReference>
<dbReference type="InterPro" id="IPR002125">
    <property type="entry name" value="CMP_dCMP_dom"/>
</dbReference>
<feature type="binding site" evidence="16">
    <location>
        <position position="86"/>
    </location>
    <ligand>
        <name>Zn(2+)</name>
        <dbReference type="ChEBI" id="CHEBI:29105"/>
        <note>catalytic</note>
    </ligand>
</feature>
<dbReference type="GO" id="GO:0008703">
    <property type="term" value="F:5-amino-6-(5-phosphoribosylamino)uracil reductase activity"/>
    <property type="evidence" value="ECO:0007669"/>
    <property type="project" value="UniProtKB-EC"/>
</dbReference>
<evidence type="ECO:0000256" key="9">
    <source>
        <dbReference type="ARBA" id="ARBA00022833"/>
    </source>
</evidence>
<comment type="catalytic activity">
    <reaction evidence="13">
        <text>2,5-diamino-6-hydroxy-4-(5-phosphoribosylamino)-pyrimidine + H2O + H(+) = 5-amino-6-(5-phospho-D-ribosylamino)uracil + NH4(+)</text>
        <dbReference type="Rhea" id="RHEA:21868"/>
        <dbReference type="ChEBI" id="CHEBI:15377"/>
        <dbReference type="ChEBI" id="CHEBI:15378"/>
        <dbReference type="ChEBI" id="CHEBI:28938"/>
        <dbReference type="ChEBI" id="CHEBI:58453"/>
        <dbReference type="ChEBI" id="CHEBI:58614"/>
        <dbReference type="EC" id="3.5.4.26"/>
    </reaction>
</comment>
<evidence type="ECO:0000256" key="1">
    <source>
        <dbReference type="ARBA" id="ARBA00002151"/>
    </source>
</evidence>
<dbReference type="NCBIfam" id="TIGR00326">
    <property type="entry name" value="eubact_ribD"/>
    <property type="match status" value="1"/>
</dbReference>
<dbReference type="eggNOG" id="COG0117">
    <property type="taxonomic scope" value="Bacteria"/>
</dbReference>
<keyword evidence="6 13" id="KW-0686">Riboflavin biosynthesis</keyword>
<comment type="pathway">
    <text evidence="3 13">Cofactor biosynthesis; riboflavin biosynthesis; 5-amino-6-(D-ribitylamino)uracil from GTP: step 3/4.</text>
</comment>
<dbReference type="InterPro" id="IPR016193">
    <property type="entry name" value="Cytidine_deaminase-like"/>
</dbReference>
<dbReference type="EC" id="3.5.4.26" evidence="13"/>
<evidence type="ECO:0000256" key="12">
    <source>
        <dbReference type="ARBA" id="ARBA00023268"/>
    </source>
</evidence>
<dbReference type="UniPathway" id="UPA00275">
    <property type="reaction ID" value="UER00401"/>
</dbReference>
<comment type="similarity">
    <text evidence="4 13">In the N-terminal section; belongs to the cytidine and deoxycytidylate deaminase family.</text>
</comment>
<dbReference type="InterPro" id="IPR011549">
    <property type="entry name" value="RibD_C"/>
</dbReference>
<comment type="catalytic activity">
    <reaction evidence="13">
        <text>5-amino-6-(5-phospho-D-ribitylamino)uracil + NADP(+) = 5-amino-6-(5-phospho-D-ribosylamino)uracil + NADPH + H(+)</text>
        <dbReference type="Rhea" id="RHEA:17845"/>
        <dbReference type="ChEBI" id="CHEBI:15378"/>
        <dbReference type="ChEBI" id="CHEBI:57783"/>
        <dbReference type="ChEBI" id="CHEBI:58349"/>
        <dbReference type="ChEBI" id="CHEBI:58421"/>
        <dbReference type="ChEBI" id="CHEBI:58453"/>
        <dbReference type="EC" id="1.1.1.193"/>
    </reaction>
</comment>
<name>F2NKC7_MARHT</name>
<dbReference type="OrthoDB" id="9800865at2"/>
<dbReference type="Gene3D" id="3.40.430.10">
    <property type="entry name" value="Dihydrofolate Reductase, subunit A"/>
    <property type="match status" value="1"/>
</dbReference>
<feature type="binding site" evidence="15">
    <location>
        <begin position="311"/>
        <end position="317"/>
    </location>
    <ligand>
        <name>NADP(+)</name>
        <dbReference type="ChEBI" id="CHEBI:58349"/>
    </ligand>
</feature>
<dbReference type="InterPro" id="IPR050765">
    <property type="entry name" value="Riboflavin_Biosynth_HTPR"/>
</dbReference>
<sequence>MSHLDERYMRRALQLAERARGHTHPNPLVGAVVVKDGRIVGEGYHPRAGLPHAEVFALRQAGEAARGATVYVTLEPCNHHGRTPPCTTALLEAGVARVVVAARDPNPKAQGGLERLAQAGVAVQWGVLEAEARAQNEVFFHGLEQNRPFVLWKAATTLDGRVATRTGHAQWVTGPQSRRIAHAYRQSLAAIAVGVGTVLADDPALTVRDPEFRPYPWMLEPPPLRDPLKVVFDTQARTPPQARLFAPGPRGEPARVVVFVGAAAPLERTRALEAAGARVVPLPDEEGRPSLRAALEWLWNEGIDGLLLEGGPTLAGAFVRAGLVDKLALFLAPKLVGEGRPLLAGLGAARMDEALGVTLTRREWVGEELWLEGRIAGQAPRRRTYVHGNR</sequence>
<dbReference type="GO" id="GO:0009231">
    <property type="term" value="P:riboflavin biosynthetic process"/>
    <property type="evidence" value="ECO:0007669"/>
    <property type="project" value="UniProtKB-UniPathway"/>
</dbReference>
<dbReference type="NCBIfam" id="TIGR00227">
    <property type="entry name" value="ribD_Cterm"/>
    <property type="match status" value="1"/>
</dbReference>
<dbReference type="InterPro" id="IPR002734">
    <property type="entry name" value="RibDG_C"/>
</dbReference>
<dbReference type="EMBL" id="CP002630">
    <property type="protein sequence ID" value="AEB12376.1"/>
    <property type="molecule type" value="Genomic_DNA"/>
</dbReference>
<evidence type="ECO:0000256" key="2">
    <source>
        <dbReference type="ARBA" id="ARBA00004882"/>
    </source>
</evidence>
<evidence type="ECO:0000313" key="18">
    <source>
        <dbReference type="EMBL" id="AEB12376.1"/>
    </source>
</evidence>
<keyword evidence="10 13" id="KW-0521">NADP</keyword>
<keyword evidence="11 13" id="KW-0560">Oxidoreductase</keyword>
<dbReference type="PANTHER" id="PTHR38011">
    <property type="entry name" value="DIHYDROFOLATE REDUCTASE FAMILY PROTEIN (AFU_ORTHOLOGUE AFUA_8G06820)"/>
    <property type="match status" value="1"/>
</dbReference>
<feature type="binding site" evidence="15">
    <location>
        <position position="208"/>
    </location>
    <ligand>
        <name>substrate</name>
    </ligand>
</feature>
<evidence type="ECO:0000256" key="15">
    <source>
        <dbReference type="PIRSR" id="PIRSR006769-2"/>
    </source>
</evidence>
<dbReference type="GO" id="GO:0008835">
    <property type="term" value="F:diaminohydroxyphosphoribosylaminopyrimidine deaminase activity"/>
    <property type="evidence" value="ECO:0007669"/>
    <property type="project" value="UniProtKB-EC"/>
</dbReference>
<comment type="similarity">
    <text evidence="5 13">In the C-terminal section; belongs to the HTP reductase family.</text>
</comment>
<dbReference type="eggNOG" id="COG1985">
    <property type="taxonomic scope" value="Bacteria"/>
</dbReference>
<dbReference type="PROSITE" id="PS51747">
    <property type="entry name" value="CYT_DCMP_DEAMINASES_2"/>
    <property type="match status" value="1"/>
</dbReference>
<feature type="active site" description="Proton donor" evidence="14">
    <location>
        <position position="54"/>
    </location>
</feature>
<evidence type="ECO:0000256" key="16">
    <source>
        <dbReference type="PIRSR" id="PIRSR006769-3"/>
    </source>
</evidence>
<dbReference type="CDD" id="cd01284">
    <property type="entry name" value="Riboflavin_deaminase-reductase"/>
    <property type="match status" value="1"/>
</dbReference>
<dbReference type="GO" id="GO:0008270">
    <property type="term" value="F:zinc ion binding"/>
    <property type="evidence" value="ECO:0007669"/>
    <property type="project" value="InterPro"/>
</dbReference>
<evidence type="ECO:0000313" key="19">
    <source>
        <dbReference type="Proteomes" id="UP000007030"/>
    </source>
</evidence>
<dbReference type="SUPFAM" id="SSF53927">
    <property type="entry name" value="Cytidine deaminase-like"/>
    <property type="match status" value="1"/>
</dbReference>
<keyword evidence="19" id="KW-1185">Reference proteome</keyword>
<dbReference type="EC" id="1.1.1.193" evidence="13"/>
<feature type="binding site" evidence="15">
    <location>
        <position position="201"/>
    </location>
    <ligand>
        <name>NADP(+)</name>
        <dbReference type="ChEBI" id="CHEBI:58349"/>
    </ligand>
</feature>
<keyword evidence="7 13" id="KW-0479">Metal-binding</keyword>
<dbReference type="RefSeq" id="WP_013704423.1">
    <property type="nucleotide sequence ID" value="NC_015387.1"/>
</dbReference>
<comment type="cofactor">
    <cofactor evidence="13 16">
        <name>Zn(2+)</name>
        <dbReference type="ChEBI" id="CHEBI:29105"/>
    </cofactor>
    <text evidence="13 16">Binds 1 zinc ion.</text>
</comment>
<feature type="binding site" evidence="15">
    <location>
        <position position="185"/>
    </location>
    <ligand>
        <name>substrate</name>
    </ligand>
</feature>
<evidence type="ECO:0000256" key="11">
    <source>
        <dbReference type="ARBA" id="ARBA00023002"/>
    </source>
</evidence>
<dbReference type="FunFam" id="3.40.140.10:FF:000025">
    <property type="entry name" value="Riboflavin biosynthesis protein RibD"/>
    <property type="match status" value="1"/>
</dbReference>
<evidence type="ECO:0000256" key="5">
    <source>
        <dbReference type="ARBA" id="ARBA00007417"/>
    </source>
</evidence>
<evidence type="ECO:0000256" key="13">
    <source>
        <dbReference type="PIRNR" id="PIRNR006769"/>
    </source>
</evidence>
<evidence type="ECO:0000259" key="17">
    <source>
        <dbReference type="PROSITE" id="PS51747"/>
    </source>
</evidence>
<evidence type="ECO:0000256" key="8">
    <source>
        <dbReference type="ARBA" id="ARBA00022801"/>
    </source>
</evidence>
<gene>
    <name evidence="18" type="ordered locus">Marky_1641</name>
</gene>
<dbReference type="GO" id="GO:0050661">
    <property type="term" value="F:NADP binding"/>
    <property type="evidence" value="ECO:0007669"/>
    <property type="project" value="InterPro"/>
</dbReference>
<accession>F2NKC7</accession>
<dbReference type="PANTHER" id="PTHR38011:SF7">
    <property type="entry name" value="2,5-DIAMINO-6-RIBOSYLAMINO-4(3H)-PYRIMIDINONE 5'-PHOSPHATE REDUCTASE"/>
    <property type="match status" value="1"/>
</dbReference>
<dbReference type="Pfam" id="PF00383">
    <property type="entry name" value="dCMP_cyt_deam_1"/>
    <property type="match status" value="1"/>
</dbReference>